<dbReference type="EMBL" id="QFPJ01000105">
    <property type="protein sequence ID" value="PZQ20020.1"/>
    <property type="molecule type" value="Genomic_DNA"/>
</dbReference>
<name>A0A2W5N1S8_SPHMC</name>
<organism evidence="2 3">
    <name type="scientific">Sphingopyxis macrogoltabida</name>
    <name type="common">Sphingomonas macrogoltabidus</name>
    <dbReference type="NCBI Taxonomy" id="33050"/>
    <lineage>
        <taxon>Bacteria</taxon>
        <taxon>Pseudomonadati</taxon>
        <taxon>Pseudomonadota</taxon>
        <taxon>Alphaproteobacteria</taxon>
        <taxon>Sphingomonadales</taxon>
        <taxon>Sphingomonadaceae</taxon>
        <taxon>Sphingopyxis</taxon>
    </lineage>
</organism>
<proteinExistence type="predicted"/>
<feature type="domain" description="T6SS Transcription factor RovC-like DNA binding" evidence="1">
    <location>
        <begin position="66"/>
        <end position="150"/>
    </location>
</feature>
<comment type="caution">
    <text evidence="2">The sequence shown here is derived from an EMBL/GenBank/DDBJ whole genome shotgun (WGS) entry which is preliminary data.</text>
</comment>
<dbReference type="Proteomes" id="UP000248597">
    <property type="component" value="Unassembled WGS sequence"/>
</dbReference>
<reference evidence="2 3" key="1">
    <citation type="submission" date="2017-08" db="EMBL/GenBank/DDBJ databases">
        <title>Infants hospitalized years apart are colonized by the same room-sourced microbial strains.</title>
        <authorList>
            <person name="Brooks B."/>
            <person name="Olm M.R."/>
            <person name="Firek B.A."/>
            <person name="Baker R."/>
            <person name="Thomas B.C."/>
            <person name="Morowitz M.J."/>
            <person name="Banfield J.F."/>
        </authorList>
    </citation>
    <scope>NUCLEOTIDE SEQUENCE [LARGE SCALE GENOMIC DNA]</scope>
    <source>
        <strain evidence="2">S2_005_003_R2_47</strain>
    </source>
</reference>
<gene>
    <name evidence="2" type="ORF">DI569_16705</name>
</gene>
<evidence type="ECO:0000313" key="2">
    <source>
        <dbReference type="EMBL" id="PZQ20020.1"/>
    </source>
</evidence>
<evidence type="ECO:0000313" key="3">
    <source>
        <dbReference type="Proteomes" id="UP000248597"/>
    </source>
</evidence>
<protein>
    <recommendedName>
        <fullName evidence="1">T6SS Transcription factor RovC-like DNA binding domain-containing protein</fullName>
    </recommendedName>
</protein>
<evidence type="ECO:0000259" key="1">
    <source>
        <dbReference type="Pfam" id="PF10074"/>
    </source>
</evidence>
<dbReference type="InterPro" id="IPR018754">
    <property type="entry name" value="RovC-like_DNA-bd"/>
</dbReference>
<accession>A0A2W5N1S8</accession>
<dbReference type="Pfam" id="PF10074">
    <property type="entry name" value="RovC_DNA-bd"/>
    <property type="match status" value="1"/>
</dbReference>
<sequence length="158" mass="16945">MVGGAGDAVDFAAFPGASMIAGTSCEHWLIADGHHALRIDCAGGTLAAGPVPLRWSIDGIMTAAPAVLALRRLTVVLATGRLGGGLFVRERRAARWVLALRVCDALAAGASQQEMASILFGVSGRRWRVDHPTERLRVQRLVRSARSLTRRPVAWWLV</sequence>
<dbReference type="AlphaFoldDB" id="A0A2W5N1S8"/>